<sequence>MITSTQNAEHYIWGKECDGWHLLNADSLSVIQERMPPGTGEQLHYHERAQQVFYILSGMATFEVDGELKTVSPGESIHINPSTRHRIFNNGDEDLHFLVISEPKAHGDRVNCPL</sequence>
<proteinExistence type="predicted"/>
<dbReference type="EMBL" id="VLLI01000002">
    <property type="protein sequence ID" value="TWJ03428.1"/>
    <property type="molecule type" value="Genomic_DNA"/>
</dbReference>
<evidence type="ECO:0000259" key="2">
    <source>
        <dbReference type="Pfam" id="PF07883"/>
    </source>
</evidence>
<dbReference type="PANTHER" id="PTHR35848:SF9">
    <property type="entry name" value="SLL1358 PROTEIN"/>
    <property type="match status" value="1"/>
</dbReference>
<organism evidence="3 4">
    <name type="scientific">Mucilaginibacter frigoritolerans</name>
    <dbReference type="NCBI Taxonomy" id="652788"/>
    <lineage>
        <taxon>Bacteria</taxon>
        <taxon>Pseudomonadati</taxon>
        <taxon>Bacteroidota</taxon>
        <taxon>Sphingobacteriia</taxon>
        <taxon>Sphingobacteriales</taxon>
        <taxon>Sphingobacteriaceae</taxon>
        <taxon>Mucilaginibacter</taxon>
    </lineage>
</organism>
<keyword evidence="4" id="KW-1185">Reference proteome</keyword>
<dbReference type="GO" id="GO:0046872">
    <property type="term" value="F:metal ion binding"/>
    <property type="evidence" value="ECO:0007669"/>
    <property type="project" value="UniProtKB-KW"/>
</dbReference>
<dbReference type="Pfam" id="PF07883">
    <property type="entry name" value="Cupin_2"/>
    <property type="match status" value="1"/>
</dbReference>
<dbReference type="PANTHER" id="PTHR35848">
    <property type="entry name" value="OXALATE-BINDING PROTEIN"/>
    <property type="match status" value="1"/>
</dbReference>
<dbReference type="InterPro" id="IPR051610">
    <property type="entry name" value="GPI/OXD"/>
</dbReference>
<dbReference type="OrthoDB" id="9806121at2"/>
<name>A0A562UCB3_9SPHI</name>
<keyword evidence="1" id="KW-0479">Metal-binding</keyword>
<dbReference type="AlphaFoldDB" id="A0A562UCB3"/>
<evidence type="ECO:0000256" key="1">
    <source>
        <dbReference type="ARBA" id="ARBA00022723"/>
    </source>
</evidence>
<reference evidence="3 4" key="1">
    <citation type="submission" date="2019-07" db="EMBL/GenBank/DDBJ databases">
        <title>Genomic Encyclopedia of Archaeal and Bacterial Type Strains, Phase II (KMG-II): from individual species to whole genera.</title>
        <authorList>
            <person name="Goeker M."/>
        </authorList>
    </citation>
    <scope>NUCLEOTIDE SEQUENCE [LARGE SCALE GENOMIC DNA]</scope>
    <source>
        <strain evidence="3 4">ATCC BAA-1854</strain>
    </source>
</reference>
<evidence type="ECO:0000313" key="4">
    <source>
        <dbReference type="Proteomes" id="UP000317010"/>
    </source>
</evidence>
<dbReference type="Proteomes" id="UP000317010">
    <property type="component" value="Unassembled WGS sequence"/>
</dbReference>
<gene>
    <name evidence="3" type="ORF">JN11_00971</name>
</gene>
<dbReference type="Gene3D" id="2.60.120.10">
    <property type="entry name" value="Jelly Rolls"/>
    <property type="match status" value="1"/>
</dbReference>
<dbReference type="InterPro" id="IPR013096">
    <property type="entry name" value="Cupin_2"/>
</dbReference>
<dbReference type="InterPro" id="IPR011051">
    <property type="entry name" value="RmlC_Cupin_sf"/>
</dbReference>
<protein>
    <submittedName>
        <fullName evidence="3">Mannose-6-phosphate isomerase-like protein (Cupin superfamily)</fullName>
    </submittedName>
</protein>
<accession>A0A562UCB3</accession>
<dbReference type="SUPFAM" id="SSF51182">
    <property type="entry name" value="RmlC-like cupins"/>
    <property type="match status" value="1"/>
</dbReference>
<dbReference type="GO" id="GO:0016853">
    <property type="term" value="F:isomerase activity"/>
    <property type="evidence" value="ECO:0007669"/>
    <property type="project" value="UniProtKB-KW"/>
</dbReference>
<comment type="caution">
    <text evidence="3">The sequence shown here is derived from an EMBL/GenBank/DDBJ whole genome shotgun (WGS) entry which is preliminary data.</text>
</comment>
<dbReference type="RefSeq" id="WP_144910125.1">
    <property type="nucleotide sequence ID" value="NZ_VLLI01000002.1"/>
</dbReference>
<keyword evidence="3" id="KW-0413">Isomerase</keyword>
<feature type="domain" description="Cupin type-2" evidence="2">
    <location>
        <begin position="33"/>
        <end position="100"/>
    </location>
</feature>
<evidence type="ECO:0000313" key="3">
    <source>
        <dbReference type="EMBL" id="TWJ03428.1"/>
    </source>
</evidence>
<dbReference type="InterPro" id="IPR014710">
    <property type="entry name" value="RmlC-like_jellyroll"/>
</dbReference>